<dbReference type="Proteomes" id="UP001152604">
    <property type="component" value="Unassembled WGS sequence"/>
</dbReference>
<comment type="caution">
    <text evidence="1">The sequence shown here is derived from an EMBL/GenBank/DDBJ whole genome shotgun (WGS) entry which is preliminary data.</text>
</comment>
<keyword evidence="2" id="KW-1185">Reference proteome</keyword>
<proteinExistence type="predicted"/>
<dbReference type="EMBL" id="CAKXZS010000035">
    <property type="protein sequence ID" value="CAH2405854.1"/>
    <property type="molecule type" value="Genomic_DNA"/>
</dbReference>
<gene>
    <name evidence="1" type="ORF">MES4922_400013</name>
</gene>
<evidence type="ECO:0000313" key="2">
    <source>
        <dbReference type="Proteomes" id="UP001152604"/>
    </source>
</evidence>
<name>A0ABM9E9I5_9HYPH</name>
<reference evidence="1" key="1">
    <citation type="submission" date="2022-03" db="EMBL/GenBank/DDBJ databases">
        <authorList>
            <person name="Brunel B."/>
        </authorList>
    </citation>
    <scope>NUCLEOTIDE SEQUENCE</scope>
    <source>
        <strain evidence="1">STM4922sample</strain>
    </source>
</reference>
<sequence>MIPTVVAILAVGFWYRVEFARLLPARLRPFSSYRGACLVNPAVPGQPMNFALSSNVFDA</sequence>
<accession>A0ABM9E9I5</accession>
<organism evidence="1 2">
    <name type="scientific">Mesorhizobium ventifaucium</name>
    <dbReference type="NCBI Taxonomy" id="666020"/>
    <lineage>
        <taxon>Bacteria</taxon>
        <taxon>Pseudomonadati</taxon>
        <taxon>Pseudomonadota</taxon>
        <taxon>Alphaproteobacteria</taxon>
        <taxon>Hyphomicrobiales</taxon>
        <taxon>Phyllobacteriaceae</taxon>
        <taxon>Mesorhizobium</taxon>
    </lineage>
</organism>
<evidence type="ECO:0000313" key="1">
    <source>
        <dbReference type="EMBL" id="CAH2405854.1"/>
    </source>
</evidence>
<protein>
    <submittedName>
        <fullName evidence="1">Uncharacterized protein</fullName>
    </submittedName>
</protein>